<dbReference type="EMBL" id="MDYP01000027">
    <property type="protein sequence ID" value="OQE05038.1"/>
    <property type="molecule type" value="Genomic_DNA"/>
</dbReference>
<keyword evidence="1" id="KW-1133">Transmembrane helix</keyword>
<dbReference type="Proteomes" id="UP000191518">
    <property type="component" value="Unassembled WGS sequence"/>
</dbReference>
<evidence type="ECO:0000313" key="3">
    <source>
        <dbReference type="Proteomes" id="UP000191518"/>
    </source>
</evidence>
<protein>
    <submittedName>
        <fullName evidence="2">Uncharacterized protein</fullName>
    </submittedName>
</protein>
<evidence type="ECO:0000313" key="2">
    <source>
        <dbReference type="EMBL" id="OQE05038.1"/>
    </source>
</evidence>
<dbReference type="InterPro" id="IPR021514">
    <property type="entry name" value="DUF3176"/>
</dbReference>
<keyword evidence="1" id="KW-0472">Membrane</keyword>
<comment type="caution">
    <text evidence="2">The sequence shown here is derived from an EMBL/GenBank/DDBJ whole genome shotgun (WGS) entry which is preliminary data.</text>
</comment>
<dbReference type="AlphaFoldDB" id="A0A1V6RTY0"/>
<accession>A0A1V6RTY0</accession>
<feature type="transmembrane region" description="Helical" evidence="1">
    <location>
        <begin position="403"/>
        <end position="425"/>
    </location>
</feature>
<proteinExistence type="predicted"/>
<evidence type="ECO:0000256" key="1">
    <source>
        <dbReference type="SAM" id="Phobius"/>
    </source>
</evidence>
<keyword evidence="3" id="KW-1185">Reference proteome</keyword>
<reference evidence="3" key="1">
    <citation type="journal article" date="2017" name="Nat. Microbiol.">
        <title>Global analysis of biosynthetic gene clusters reveals vast potential of secondary metabolite production in Penicillium species.</title>
        <authorList>
            <person name="Nielsen J.C."/>
            <person name="Grijseels S."/>
            <person name="Prigent S."/>
            <person name="Ji B."/>
            <person name="Dainat J."/>
            <person name="Nielsen K.F."/>
            <person name="Frisvad J.C."/>
            <person name="Workman M."/>
            <person name="Nielsen J."/>
        </authorList>
    </citation>
    <scope>NUCLEOTIDE SEQUENCE [LARGE SCALE GENOMIC DNA]</scope>
    <source>
        <strain evidence="3">IBT 29486</strain>
    </source>
</reference>
<keyword evidence="1" id="KW-0812">Transmembrane</keyword>
<dbReference type="PANTHER" id="PTHR35394">
    <property type="entry name" value="DUF3176 DOMAIN-CONTAINING PROTEIN"/>
    <property type="match status" value="1"/>
</dbReference>
<dbReference type="PANTHER" id="PTHR35394:SF5">
    <property type="entry name" value="DUF3176 DOMAIN-CONTAINING PROTEIN"/>
    <property type="match status" value="1"/>
</dbReference>
<gene>
    <name evidence="2" type="ORF">PENVUL_c027G05686</name>
</gene>
<name>A0A1V6RTY0_9EURO</name>
<dbReference type="Pfam" id="PF11374">
    <property type="entry name" value="DUF3176"/>
    <property type="match status" value="1"/>
</dbReference>
<sequence length="479" mass="53449">MSDLRTFDAASRGLYGSAGLIWKLRARHFAVPGSLAVILALAFDPFTQNLIHYYPKLVADASETAIVSNNSVYDVVGLKWITGGMTYMDQGLKASIYNAIFNNDEAKPWAIPQYTCTSGNCTWNPITALEIAASCANITDHLKYKCTVIPTFYKGMNYGEESNCSVYLPDEDSNEPADGLFAEFVTNTREGTAVAVGSGGKGVFFEDPFIVPIHLIAADNMLDIKLFTTQTRWQAMECTTSPIVRSFRPAVTRGVYNEETLGVWTNRSINHDFSSGYYLRPPWGIEMGMERNTSFMVGYQSIEMLLNFFVELFAGHANLRAHSGILFAPHEKAIYASTDLVQAVSYFNITGCTVKTAERLRCVMENVALAMSKTFRDNPSVSSPLPYTEGQALTNITYVSVHWQWIILPALVCLLGLTTLLGTIWKTRKAMVPTWKNDAIPLLFLYEITQDEKPENYQKPANNQRMMLKESEGKMLLSD</sequence>
<dbReference type="STRING" id="29845.A0A1V6RTY0"/>
<organism evidence="2 3">
    <name type="scientific">Penicillium vulpinum</name>
    <dbReference type="NCBI Taxonomy" id="29845"/>
    <lineage>
        <taxon>Eukaryota</taxon>
        <taxon>Fungi</taxon>
        <taxon>Dikarya</taxon>
        <taxon>Ascomycota</taxon>
        <taxon>Pezizomycotina</taxon>
        <taxon>Eurotiomycetes</taxon>
        <taxon>Eurotiomycetidae</taxon>
        <taxon>Eurotiales</taxon>
        <taxon>Aspergillaceae</taxon>
        <taxon>Penicillium</taxon>
    </lineage>
</organism>